<dbReference type="KEGG" id="caul:KCG34_16595"/>
<feature type="transmembrane region" description="Helical" evidence="1">
    <location>
        <begin position="105"/>
        <end position="123"/>
    </location>
</feature>
<reference evidence="2" key="1">
    <citation type="submission" date="2021-04" db="EMBL/GenBank/DDBJ databases">
        <title>The complete genome sequence of Caulobacter sp. S6.</title>
        <authorList>
            <person name="Tang Y."/>
            <person name="Ouyang W."/>
            <person name="Liu Q."/>
            <person name="Huang B."/>
            <person name="Guo Z."/>
            <person name="Lei P."/>
        </authorList>
    </citation>
    <scope>NUCLEOTIDE SEQUENCE</scope>
    <source>
        <strain evidence="2">S6</strain>
    </source>
</reference>
<keyword evidence="1" id="KW-0472">Membrane</keyword>
<keyword evidence="1" id="KW-0812">Transmembrane</keyword>
<evidence type="ECO:0000313" key="3">
    <source>
        <dbReference type="Proteomes" id="UP000676409"/>
    </source>
</evidence>
<keyword evidence="3" id="KW-1185">Reference proteome</keyword>
<feature type="transmembrane region" description="Helical" evidence="1">
    <location>
        <begin position="50"/>
        <end position="68"/>
    </location>
</feature>
<protein>
    <submittedName>
        <fullName evidence="2">DUF4345 domain-containing protein</fullName>
    </submittedName>
</protein>
<evidence type="ECO:0000313" key="2">
    <source>
        <dbReference type="EMBL" id="QUD86687.1"/>
    </source>
</evidence>
<accession>A0A975ITB6</accession>
<keyword evidence="1" id="KW-1133">Transmembrane helix</keyword>
<name>A0A975ITB6_9CAUL</name>
<organism evidence="2 3">
    <name type="scientific">Phenylobacterium montanum</name>
    <dbReference type="NCBI Taxonomy" id="2823693"/>
    <lineage>
        <taxon>Bacteria</taxon>
        <taxon>Pseudomonadati</taxon>
        <taxon>Pseudomonadota</taxon>
        <taxon>Alphaproteobacteria</taxon>
        <taxon>Caulobacterales</taxon>
        <taxon>Caulobacteraceae</taxon>
        <taxon>Phenylobacterium</taxon>
    </lineage>
</organism>
<dbReference type="EMBL" id="CP073078">
    <property type="protein sequence ID" value="QUD86687.1"/>
    <property type="molecule type" value="Genomic_DNA"/>
</dbReference>
<feature type="transmembrane region" description="Helical" evidence="1">
    <location>
        <begin position="12"/>
        <end position="38"/>
    </location>
</feature>
<dbReference type="AlphaFoldDB" id="A0A975ITB6"/>
<proteinExistence type="predicted"/>
<gene>
    <name evidence="2" type="ORF">KCG34_16595</name>
</gene>
<dbReference type="Pfam" id="PF14248">
    <property type="entry name" value="DUF4345"/>
    <property type="match status" value="1"/>
</dbReference>
<dbReference type="Proteomes" id="UP000676409">
    <property type="component" value="Chromosome"/>
</dbReference>
<dbReference type="RefSeq" id="WP_211936739.1">
    <property type="nucleotide sequence ID" value="NZ_CP073078.1"/>
</dbReference>
<feature type="transmembrane region" description="Helical" evidence="1">
    <location>
        <begin position="80"/>
        <end position="99"/>
    </location>
</feature>
<evidence type="ECO:0000256" key="1">
    <source>
        <dbReference type="SAM" id="Phobius"/>
    </source>
</evidence>
<dbReference type="InterPro" id="IPR025597">
    <property type="entry name" value="DUF4345"/>
</dbReference>
<sequence length="153" mass="16115">MTHHRPLETKLLQLAVAVCGGAPVAAGLAGALFGPAMLDQAGGAGLDSHYRYLSGLLLAIGLAYWSTIPRIELAGSRFTLLTLIVVCGGFFRALGLLAAGPLDPWMVAALVMELIITPLLYLWQGRVARRARLASVAPWVAAATASNTENMPH</sequence>